<keyword evidence="3" id="KW-1185">Reference proteome</keyword>
<evidence type="ECO:0000313" key="3">
    <source>
        <dbReference type="Proteomes" id="UP001589627"/>
    </source>
</evidence>
<gene>
    <name evidence="2" type="ORF">ACFFNX_12005</name>
</gene>
<name>A0ABV5YE41_9ACTN</name>
<protein>
    <submittedName>
        <fullName evidence="2">Helix-turn-helix domain-containing protein</fullName>
    </submittedName>
</protein>
<accession>A0ABV5YE41</accession>
<dbReference type="InterPro" id="IPR045745">
    <property type="entry name" value="HTH_58_Actinobacteria-type"/>
</dbReference>
<dbReference type="Gene3D" id="1.10.1660.10">
    <property type="match status" value="1"/>
</dbReference>
<dbReference type="InterPro" id="IPR041657">
    <property type="entry name" value="HTH_17"/>
</dbReference>
<proteinExistence type="predicted"/>
<sequence length="116" mass="13233">MPYSGPSPDDDLLRPREVAEMFGVRTTTIARWAREGILASLFTPGGHRRYRRADIVAAVASQSTGSNDQQQREQDAVRLYEQGWPIRRVAEEFGVSYSAMRRYLMKNTTLRNRGGR</sequence>
<dbReference type="Pfam" id="PF12728">
    <property type="entry name" value="HTH_17"/>
    <property type="match status" value="1"/>
</dbReference>
<comment type="caution">
    <text evidence="2">The sequence shown here is derived from an EMBL/GenBank/DDBJ whole genome shotgun (WGS) entry which is preliminary data.</text>
</comment>
<dbReference type="EMBL" id="JBHLZP010000066">
    <property type="protein sequence ID" value="MFB9832908.1"/>
    <property type="molecule type" value="Genomic_DNA"/>
</dbReference>
<dbReference type="SUPFAM" id="SSF46689">
    <property type="entry name" value="Homeodomain-like"/>
    <property type="match status" value="1"/>
</dbReference>
<evidence type="ECO:0000313" key="2">
    <source>
        <dbReference type="EMBL" id="MFB9832908.1"/>
    </source>
</evidence>
<evidence type="ECO:0000259" key="1">
    <source>
        <dbReference type="PROSITE" id="PS50937"/>
    </source>
</evidence>
<dbReference type="InterPro" id="IPR009061">
    <property type="entry name" value="DNA-bd_dom_put_sf"/>
</dbReference>
<dbReference type="Proteomes" id="UP001589627">
    <property type="component" value="Unassembled WGS sequence"/>
</dbReference>
<dbReference type="SUPFAM" id="SSF46955">
    <property type="entry name" value="Putative DNA-binding domain"/>
    <property type="match status" value="1"/>
</dbReference>
<dbReference type="InterPro" id="IPR000551">
    <property type="entry name" value="MerR-type_HTH_dom"/>
</dbReference>
<feature type="domain" description="HTH merR-type" evidence="1">
    <location>
        <begin position="12"/>
        <end position="55"/>
    </location>
</feature>
<organism evidence="2 3">
    <name type="scientific">Actinoallomurus acaciae</name>
    <dbReference type="NCBI Taxonomy" id="502577"/>
    <lineage>
        <taxon>Bacteria</taxon>
        <taxon>Bacillati</taxon>
        <taxon>Actinomycetota</taxon>
        <taxon>Actinomycetes</taxon>
        <taxon>Streptosporangiales</taxon>
        <taxon>Thermomonosporaceae</taxon>
        <taxon>Actinoallomurus</taxon>
    </lineage>
</organism>
<dbReference type="CDD" id="cd04762">
    <property type="entry name" value="HTH_MerR-trunc"/>
    <property type="match status" value="1"/>
</dbReference>
<dbReference type="Pfam" id="PF19575">
    <property type="entry name" value="HTH_58"/>
    <property type="match status" value="1"/>
</dbReference>
<dbReference type="PROSITE" id="PS50937">
    <property type="entry name" value="HTH_MERR_2"/>
    <property type="match status" value="1"/>
</dbReference>
<dbReference type="Gene3D" id="1.10.10.60">
    <property type="entry name" value="Homeodomain-like"/>
    <property type="match status" value="1"/>
</dbReference>
<dbReference type="InterPro" id="IPR009057">
    <property type="entry name" value="Homeodomain-like_sf"/>
</dbReference>
<reference evidence="2 3" key="1">
    <citation type="submission" date="2024-09" db="EMBL/GenBank/DDBJ databases">
        <authorList>
            <person name="Sun Q."/>
            <person name="Mori K."/>
        </authorList>
    </citation>
    <scope>NUCLEOTIDE SEQUENCE [LARGE SCALE GENOMIC DNA]</scope>
    <source>
        <strain evidence="2 3">TBRC 0563</strain>
    </source>
</reference>
<dbReference type="RefSeq" id="WP_378199503.1">
    <property type="nucleotide sequence ID" value="NZ_JBHLZP010000066.1"/>
</dbReference>